<keyword evidence="3" id="KW-1185">Reference proteome</keyword>
<organism evidence="2 3">
    <name type="scientific">Streptomyces kanamyceticus</name>
    <dbReference type="NCBI Taxonomy" id="1967"/>
    <lineage>
        <taxon>Bacteria</taxon>
        <taxon>Bacillati</taxon>
        <taxon>Actinomycetota</taxon>
        <taxon>Actinomycetes</taxon>
        <taxon>Kitasatosporales</taxon>
        <taxon>Streptomycetaceae</taxon>
        <taxon>Streptomyces</taxon>
    </lineage>
</organism>
<dbReference type="Proteomes" id="UP000325529">
    <property type="component" value="Chromosome"/>
</dbReference>
<protein>
    <submittedName>
        <fullName evidence="2">Uncharacterized protein</fullName>
    </submittedName>
</protein>
<evidence type="ECO:0000313" key="3">
    <source>
        <dbReference type="Proteomes" id="UP000325529"/>
    </source>
</evidence>
<evidence type="ECO:0000256" key="1">
    <source>
        <dbReference type="SAM" id="MobiDB-lite"/>
    </source>
</evidence>
<evidence type="ECO:0000313" key="2">
    <source>
        <dbReference type="EMBL" id="QEU97597.1"/>
    </source>
</evidence>
<dbReference type="OrthoDB" id="4323476at2"/>
<gene>
    <name evidence="2" type="ORF">CP970_26905</name>
</gene>
<dbReference type="EMBL" id="CP023699">
    <property type="protein sequence ID" value="QEU97597.1"/>
    <property type="molecule type" value="Genomic_DNA"/>
</dbReference>
<sequence length="236" mass="25391">MDSLVHSRELSPHQELTVNRRPTLLAAAAMTAAAVLSLSACGGGDGGSKENEKIAGAGSGDQKKESPSSKPSDDGIDRPEVTLPEGDNLVFSPETTGEAKADAVLRDNAEYLRAIDEAIAKQDPKSEAVVFYSKDSALLGTVDWVSGFIKDDTTLTGTVRYFNRKVVFSKDGSAGLTYCADESKGYTQDRKTKKVNVTPATKDSYVFYNDRLRKNAKGVWQVTKSTSERGSKVCQP</sequence>
<dbReference type="AlphaFoldDB" id="A0A5J6GQM9"/>
<name>A0A5J6GQM9_STRKN</name>
<proteinExistence type="predicted"/>
<feature type="region of interest" description="Disordered" evidence="1">
    <location>
        <begin position="39"/>
        <end position="95"/>
    </location>
</feature>
<dbReference type="KEGG" id="ska:CP970_26905"/>
<accession>A0A5J6GQM9</accession>
<feature type="compositionally biased region" description="Basic and acidic residues" evidence="1">
    <location>
        <begin position="61"/>
        <end position="80"/>
    </location>
</feature>
<reference evidence="2 3" key="1">
    <citation type="submission" date="2017-09" db="EMBL/GenBank/DDBJ databases">
        <authorList>
            <person name="Lee N."/>
            <person name="Cho B.-K."/>
        </authorList>
    </citation>
    <scope>NUCLEOTIDE SEQUENCE [LARGE SCALE GENOMIC DNA]</scope>
    <source>
        <strain evidence="2 3">ATCC 12853</strain>
    </source>
</reference>